<proteinExistence type="predicted"/>
<name>A0A1G1KRS1_9BACT</name>
<dbReference type="AlphaFoldDB" id="A0A1G1KRS1"/>
<sequence length="96" mass="10670">MSHDEELNVDWDKETDIMCAVRSGYDLGLLVNVDSVRVPGIVKRIDPRTQQCVGFIMHGFSKLIPGRSNLDLDQIKALINISLDLTNENVSLAKAC</sequence>
<dbReference type="Proteomes" id="UP000178187">
    <property type="component" value="Unassembled WGS sequence"/>
</dbReference>
<protein>
    <submittedName>
        <fullName evidence="1">Uncharacterized protein</fullName>
    </submittedName>
</protein>
<accession>A0A1G1KRS1</accession>
<gene>
    <name evidence="1" type="ORF">A3G33_02685</name>
</gene>
<evidence type="ECO:0000313" key="1">
    <source>
        <dbReference type="EMBL" id="OGW95515.1"/>
    </source>
</evidence>
<organism evidence="1 2">
    <name type="scientific">Candidatus Danuiimicrobium aquiferis</name>
    <dbReference type="NCBI Taxonomy" id="1801832"/>
    <lineage>
        <taxon>Bacteria</taxon>
        <taxon>Pseudomonadati</taxon>
        <taxon>Candidatus Omnitrophota</taxon>
        <taxon>Candidatus Danuiimicrobium</taxon>
    </lineage>
</organism>
<dbReference type="EMBL" id="MHFR01000061">
    <property type="protein sequence ID" value="OGW95515.1"/>
    <property type="molecule type" value="Genomic_DNA"/>
</dbReference>
<reference evidence="1 2" key="1">
    <citation type="journal article" date="2016" name="Nat. Commun.">
        <title>Thousands of microbial genomes shed light on interconnected biogeochemical processes in an aquifer system.</title>
        <authorList>
            <person name="Anantharaman K."/>
            <person name="Brown C.T."/>
            <person name="Hug L.A."/>
            <person name="Sharon I."/>
            <person name="Castelle C.J."/>
            <person name="Probst A.J."/>
            <person name="Thomas B.C."/>
            <person name="Singh A."/>
            <person name="Wilkins M.J."/>
            <person name="Karaoz U."/>
            <person name="Brodie E.L."/>
            <person name="Williams K.H."/>
            <person name="Hubbard S.S."/>
            <person name="Banfield J.F."/>
        </authorList>
    </citation>
    <scope>NUCLEOTIDE SEQUENCE [LARGE SCALE GENOMIC DNA]</scope>
</reference>
<evidence type="ECO:0000313" key="2">
    <source>
        <dbReference type="Proteomes" id="UP000178187"/>
    </source>
</evidence>
<comment type="caution">
    <text evidence="1">The sequence shown here is derived from an EMBL/GenBank/DDBJ whole genome shotgun (WGS) entry which is preliminary data.</text>
</comment>